<organism evidence="1 2">
    <name type="scientific">Parascaris univalens</name>
    <name type="common">Nematode worm</name>
    <dbReference type="NCBI Taxonomy" id="6257"/>
    <lineage>
        <taxon>Eukaryota</taxon>
        <taxon>Metazoa</taxon>
        <taxon>Ecdysozoa</taxon>
        <taxon>Nematoda</taxon>
        <taxon>Chromadorea</taxon>
        <taxon>Rhabditida</taxon>
        <taxon>Spirurina</taxon>
        <taxon>Ascaridomorpha</taxon>
        <taxon>Ascaridoidea</taxon>
        <taxon>Ascarididae</taxon>
        <taxon>Parascaris</taxon>
    </lineage>
</organism>
<reference evidence="2" key="1">
    <citation type="submission" date="2022-11" db="UniProtKB">
        <authorList>
            <consortium name="WormBaseParasite"/>
        </authorList>
    </citation>
    <scope>IDENTIFICATION</scope>
</reference>
<evidence type="ECO:0000313" key="1">
    <source>
        <dbReference type="Proteomes" id="UP000887569"/>
    </source>
</evidence>
<proteinExistence type="predicted"/>
<protein>
    <submittedName>
        <fullName evidence="2">Uncharacterized protein</fullName>
    </submittedName>
</protein>
<name>A0A915C4W1_PARUN</name>
<sequence>SLLIKHIRLVIPISMWLHCSNRSYIKVMMLVNRSTLHLLSAPFIMSALDDHLVDVRTARSSLSFPTVVAPQRSSRQHWKARLPEIR</sequence>
<evidence type="ECO:0000313" key="2">
    <source>
        <dbReference type="WBParaSite" id="PgR087_g018_t01"/>
    </source>
</evidence>
<dbReference type="WBParaSite" id="PgR087_g018_t01">
    <property type="protein sequence ID" value="PgR087_g018_t01"/>
    <property type="gene ID" value="PgR087_g018"/>
</dbReference>
<accession>A0A915C4W1</accession>
<keyword evidence="1" id="KW-1185">Reference proteome</keyword>
<dbReference type="AlphaFoldDB" id="A0A915C4W1"/>
<dbReference type="Proteomes" id="UP000887569">
    <property type="component" value="Unplaced"/>
</dbReference>